<dbReference type="Proteomes" id="UP000507470">
    <property type="component" value="Unassembled WGS sequence"/>
</dbReference>
<gene>
    <name evidence="1" type="ORF">MCOR_23222</name>
</gene>
<organism evidence="1 2">
    <name type="scientific">Mytilus coruscus</name>
    <name type="common">Sea mussel</name>
    <dbReference type="NCBI Taxonomy" id="42192"/>
    <lineage>
        <taxon>Eukaryota</taxon>
        <taxon>Metazoa</taxon>
        <taxon>Spiralia</taxon>
        <taxon>Lophotrochozoa</taxon>
        <taxon>Mollusca</taxon>
        <taxon>Bivalvia</taxon>
        <taxon>Autobranchia</taxon>
        <taxon>Pteriomorphia</taxon>
        <taxon>Mytilida</taxon>
        <taxon>Mytiloidea</taxon>
        <taxon>Mytilidae</taxon>
        <taxon>Mytilinae</taxon>
        <taxon>Mytilus</taxon>
    </lineage>
</organism>
<name>A0A6J8BWW9_MYTCO</name>
<evidence type="ECO:0000313" key="2">
    <source>
        <dbReference type="Proteomes" id="UP000507470"/>
    </source>
</evidence>
<keyword evidence="2" id="KW-1185">Reference proteome</keyword>
<dbReference type="EMBL" id="CACVKT020004087">
    <property type="protein sequence ID" value="CAC5387926.1"/>
    <property type="molecule type" value="Genomic_DNA"/>
</dbReference>
<protein>
    <submittedName>
        <fullName evidence="1">Uncharacterized protein</fullName>
    </submittedName>
</protein>
<dbReference type="OrthoDB" id="6149069at2759"/>
<reference evidence="1 2" key="1">
    <citation type="submission" date="2020-06" db="EMBL/GenBank/DDBJ databases">
        <authorList>
            <person name="Li R."/>
            <person name="Bekaert M."/>
        </authorList>
    </citation>
    <scope>NUCLEOTIDE SEQUENCE [LARGE SCALE GENOMIC DNA]</scope>
    <source>
        <strain evidence="2">wild</strain>
    </source>
</reference>
<dbReference type="SUPFAM" id="SSF140860">
    <property type="entry name" value="Pseudo ankyrin repeat-like"/>
    <property type="match status" value="1"/>
</dbReference>
<sequence>MLDKIHANVGNGKIKIIITIRDTVKHSCQEVFDSHRLFKYDFIDLSSDKFELSSEEKFTFLTKYMNEFRQSDYVEDAGFVDCNVVTILKTEEVLKIIAVNPVKGFPLAMYQFVHNDKFFHLGSKFFDRPTVAMLEEMNEIRRKGKKDTEFRIQYAVMVFTAINENCIDLDERSNRIVVRRIMRAIYGKTNTLKTCSISDAVAGLKGSYLVTFSNERLYRFHHPTLQECVILSFAQVDEEYIEQIIPFLSWSFFLKMVKSDAYTQKEGEIVLKIPPHSYKTLAYRLVEIYSVDFRSQIFDVYCFLDELVDTEVFQHKTKLLLTYFLQAFETEDSKDEQNENFSKTSEYIDKSLTQAYSRCDEHMKSKTFFLANFLVSIAIKERQFKVYDFILQKCNQILKTSNNFVAIDFMKAALIRSLYEICSTKDLSCVKATLNLVHKNKIDVVRDQGTNLTTVGLNTGFSDGSGYNYNDANCVFLTFCIWKAYAAMNEPVLRYLLSLYNEIPFDVNLFLKKIYCRSWLKELKSLSHKPLKWIIERFEDQEIVETDFLLGSTCQFQMFRTVEYLVSKCKTVDAISCIKMYLYEEGKNDDTECISNFYFNEDLFNFLFSKIDIDSTSSEMIDIVILTLQKPCIPDSVCETLLPVCIDNEDILTVASIKAHFYLTKLILENSHNVNVQSALLSACSKKTMNVLNALEIETEKLKIVNFIVLEYGTDQIDLKVVCQQALKCRLFKIFHWFIQKFDITLLDVHCIINFSLMCDESEILQNVMDTIDITGLDKLEVLRSVSEHYTVGCSTKILQIVSVIWDSTKNKAELKMKEILDMAYKKRCFELLKWIHENCNLHVSIDAKIVLMLACADGRIDVAKWILHSFEHASLDIEDLNLFMLACDDGRHRAFVQTLLDIKDGDLVMLVCNKVSHFKYQARKIDMIRWVIETFQIKPLDITLGVLTLIRHKKYNKLEIGDAFFKLGVSLLNKHFNCLSTEDKEELMTSFLHDKYYDVVNWLLEDKGYVPFDKQKVLNEACSDGQIKTIQLLKDYFHSLDMNEAMICACIGYTCDQLSICDYLWSEIDKRALDISIIVNTVCKKNVSDNVLTWILIKFQNYQTVNKVLISCCQEGKFNLLKHILITVDDEELDILSAPYGMFTTK</sequence>
<dbReference type="AlphaFoldDB" id="A0A6J8BWW9"/>
<proteinExistence type="predicted"/>
<evidence type="ECO:0000313" key="1">
    <source>
        <dbReference type="EMBL" id="CAC5387926.1"/>
    </source>
</evidence>
<accession>A0A6J8BWW9</accession>